<dbReference type="SUPFAM" id="SSF52518">
    <property type="entry name" value="Thiamin diphosphate-binding fold (THDP-binding)"/>
    <property type="match status" value="2"/>
</dbReference>
<evidence type="ECO:0000256" key="7">
    <source>
        <dbReference type="ARBA" id="ARBA00023004"/>
    </source>
</evidence>
<dbReference type="InterPro" id="IPR011766">
    <property type="entry name" value="TPP_enzyme_TPP-bd"/>
</dbReference>
<dbReference type="EMBL" id="JACOPH010000002">
    <property type="protein sequence ID" value="MBC5713464.1"/>
    <property type="molecule type" value="Genomic_DNA"/>
</dbReference>
<gene>
    <name evidence="14" type="primary">nifJ</name>
    <name evidence="14" type="ORF">H8S17_04415</name>
</gene>
<dbReference type="AlphaFoldDB" id="A0A923LP03"/>
<feature type="binding site" evidence="10">
    <location>
        <position position="114"/>
    </location>
    <ligand>
        <name>pyruvate</name>
        <dbReference type="ChEBI" id="CHEBI:15361"/>
    </ligand>
</feature>
<dbReference type="InterPro" id="IPR033412">
    <property type="entry name" value="PFOR_II"/>
</dbReference>
<dbReference type="Gene3D" id="3.40.920.10">
    <property type="entry name" value="Pyruvate-ferredoxin oxidoreductase, PFOR, domain III"/>
    <property type="match status" value="1"/>
</dbReference>
<comment type="catalytic activity">
    <reaction evidence="9">
        <text>2 oxidized [2Fe-2S]-[ferredoxin] + pyruvate + CoA = 2 reduced [2Fe-2S]-[ferredoxin] + acetyl-CoA + CO2 + H(+)</text>
        <dbReference type="Rhea" id="RHEA:12765"/>
        <dbReference type="Rhea" id="RHEA-COMP:10000"/>
        <dbReference type="Rhea" id="RHEA-COMP:10001"/>
        <dbReference type="ChEBI" id="CHEBI:15361"/>
        <dbReference type="ChEBI" id="CHEBI:15378"/>
        <dbReference type="ChEBI" id="CHEBI:16526"/>
        <dbReference type="ChEBI" id="CHEBI:33737"/>
        <dbReference type="ChEBI" id="CHEBI:33738"/>
        <dbReference type="ChEBI" id="CHEBI:57287"/>
        <dbReference type="ChEBI" id="CHEBI:57288"/>
        <dbReference type="EC" id="1.2.7.1"/>
    </reaction>
</comment>
<evidence type="ECO:0000313" key="15">
    <source>
        <dbReference type="Proteomes" id="UP000606720"/>
    </source>
</evidence>
<dbReference type="InterPro" id="IPR019752">
    <property type="entry name" value="Pyrv/ketoisovalerate_OxRed_cat"/>
</dbReference>
<feature type="binding site" evidence="12">
    <location>
        <position position="758"/>
    </location>
    <ligand>
        <name>[4Fe-4S] cluster</name>
        <dbReference type="ChEBI" id="CHEBI:49883"/>
        <label>1</label>
    </ligand>
</feature>
<dbReference type="Gene3D" id="3.40.50.920">
    <property type="match status" value="1"/>
</dbReference>
<evidence type="ECO:0000313" key="14">
    <source>
        <dbReference type="EMBL" id="MBC5713464.1"/>
    </source>
</evidence>
<evidence type="ECO:0000256" key="1">
    <source>
        <dbReference type="ARBA" id="ARBA00009032"/>
    </source>
</evidence>
<evidence type="ECO:0000256" key="4">
    <source>
        <dbReference type="ARBA" id="ARBA00022723"/>
    </source>
</evidence>
<evidence type="ECO:0000259" key="13">
    <source>
        <dbReference type="PROSITE" id="PS51379"/>
    </source>
</evidence>
<dbReference type="Pfam" id="PF01855">
    <property type="entry name" value="POR_N"/>
    <property type="match status" value="1"/>
</dbReference>
<dbReference type="PROSITE" id="PS51379">
    <property type="entry name" value="4FE4S_FER_2"/>
    <property type="match status" value="2"/>
</dbReference>
<dbReference type="InterPro" id="IPR009014">
    <property type="entry name" value="Transketo_C/PFOR_II"/>
</dbReference>
<dbReference type="CDD" id="cd03377">
    <property type="entry name" value="TPP_PFOR_PNO"/>
    <property type="match status" value="1"/>
</dbReference>
<sequence>MERKKAAMDGNHAAAYVAYAYTDIAAIYPITPSSVMAEATEEWAVEGRKNLFGNVVEISEMQSEAGAAGAVHGALTAGTLATTFTASQGLLLMIPNLYKIAGEGLPGVFHVAARSIATHALSIFGDHSDVYACRQTGAAMLCASSVQEVMDFAPVAHASAVEGRIPFIHFFDGFRTSHEIQKISIWDEEDLRDMFPMDSLKKFRRNALNPEHPFECGQAQNPDTFFQVREAANRHYEEIPKIVEQYFKKVNEKTGADYHLFEYYGDPDAECVIVAMGSVCETITETIDRLRMENQKVGLIKVRLYRPFAIEHFIKCLPESAKRIAVIDRTKEPGSAGEPLYLDVVSALRDTAFADRKVYHGRYGLSSKDTTPEQIAAVFLNQEKQEFTIGIKDDVTELSLEPVHIPEMPENEVYSCKFYGLGADGTVGANKNSIKIIGDHTDMYVQAYFEYDSKKSGGLTVSHLRFGKQPIRSAYLVQRANFVACHNPSYLWKYNMVQELVEGGTFLLNCPWEEQEIAEHLPGQLKRYIAENKIRFYVIDAAKIGMETGMGATRINTILQAAFFKLADILPETQVIELLKDAVRRTYGKKGEDIVEKNCAAIDAGMQGIRKIELKQEWLSCESDDLFGKKICAKSEYVSDYVNHIQRAVNAFEGNKLPVSAFLEYASGAVPSGTAAYEKRNIAVRIPHWIAGNCIECNICSYVCPHAVIRPVAMDHTERQKAPSGMVSKDMRGAEKYQFAITVSVLDCTGCGTCAACCPAKDKALVMEPTEKYYDYQKYYEYGRTIKEREELVEKFGISSVKGSQFKQPLLEFHGACAGCGETAYAKLATQLFGERMYIANATGCSSIWGNSSPATPYTINEKGRGPAWSNSLFEDAAEFGYGMLLGADAIRKSLREKVEEIVETTKIESLKKAADAWILSYENGHENQMTSEKLTGELLECDCQLAEEILEKKMFLSKKSNWIFGGDGWAYDIGFGGLDHVLASGRDINILVFDTEVYSNTGGQASKSTPMGAVAQFAAGGKKSRKKDLAAMAMSYGNVFVAQVAMGADYNQCIKAFTEAEAYPGTSLILAYAPCINHGIKSGMQMAQEEEKSAAKSGYFPLFRYQPAVNGQDKAVFHLDSKEPDDGFYDFLHGELRFESLVRQNPILARELFEQAKADADARYKSLKFSSLQ</sequence>
<dbReference type="Gene3D" id="4.10.780.10">
    <property type="entry name" value="Pyruvate-flavodoxin oxidoreductase, EKR domain"/>
    <property type="match status" value="1"/>
</dbReference>
<dbReference type="Pfam" id="PF01558">
    <property type="entry name" value="POR"/>
    <property type="match status" value="1"/>
</dbReference>
<name>A0A923LP03_9FIRM</name>
<feature type="binding site" evidence="12">
    <location>
        <position position="748"/>
    </location>
    <ligand>
        <name>[4Fe-4S] cluster</name>
        <dbReference type="ChEBI" id="CHEBI:49883"/>
        <label>2</label>
    </ligand>
</feature>
<keyword evidence="4 12" id="KW-0479">Metal-binding</keyword>
<feature type="binding site" evidence="10">
    <location>
        <begin position="996"/>
        <end position="1001"/>
    </location>
    <ligand>
        <name>thiamine diphosphate</name>
        <dbReference type="ChEBI" id="CHEBI:58937"/>
    </ligand>
</feature>
<protein>
    <recommendedName>
        <fullName evidence="9">Pyruvate:ferredoxin oxidoreductase</fullName>
        <ecNumber evidence="9">1.2.7.1</ecNumber>
    </recommendedName>
    <alternativeName>
        <fullName evidence="9">Pyruvate synthase</fullName>
    </alternativeName>
</protein>
<feature type="binding site" evidence="12">
    <location>
        <position position="700"/>
    </location>
    <ligand>
        <name>[4Fe-4S] cluster</name>
        <dbReference type="ChEBI" id="CHEBI:49883"/>
        <label>1</label>
    </ligand>
</feature>
<feature type="binding site" evidence="12">
    <location>
        <position position="1076"/>
    </location>
    <ligand>
        <name>[4Fe-4S] cluster</name>
        <dbReference type="ChEBI" id="CHEBI:49883"/>
        <label>3</label>
    </ligand>
</feature>
<keyword evidence="7 12" id="KW-0408">Iron</keyword>
<evidence type="ECO:0000256" key="6">
    <source>
        <dbReference type="ARBA" id="ARBA00023002"/>
    </source>
</evidence>
<evidence type="ECO:0000256" key="9">
    <source>
        <dbReference type="PIRNR" id="PIRNR000159"/>
    </source>
</evidence>
<dbReference type="EC" id="1.2.7.1" evidence="9"/>
<feature type="binding site" evidence="12">
    <location>
        <position position="845"/>
    </location>
    <ligand>
        <name>[4Fe-4S] cluster</name>
        <dbReference type="ChEBI" id="CHEBI:49883"/>
        <label>3</label>
    </ligand>
</feature>
<dbReference type="FunFam" id="3.40.920.10:FF:000001">
    <property type="entry name" value="Pyruvate:ferredoxin (Flavodoxin) oxidoreductase"/>
    <property type="match status" value="1"/>
</dbReference>
<feature type="binding site" evidence="12">
    <location>
        <position position="820"/>
    </location>
    <ligand>
        <name>[4Fe-4S] cluster</name>
        <dbReference type="ChEBI" id="CHEBI:49883"/>
        <label>3</label>
    </ligand>
</feature>
<keyword evidence="15" id="KW-1185">Reference proteome</keyword>
<dbReference type="Pfam" id="PF02775">
    <property type="entry name" value="TPP_enzyme_C"/>
    <property type="match status" value="1"/>
</dbReference>
<feature type="binding site" evidence="10">
    <location>
        <position position="64"/>
    </location>
    <ligand>
        <name>thiamine diphosphate</name>
        <dbReference type="ChEBI" id="CHEBI:58937"/>
    </ligand>
</feature>
<dbReference type="InterPro" id="IPR002880">
    <property type="entry name" value="Pyrv_Fd/Flavodoxin_OxRdtase_N"/>
</dbReference>
<evidence type="ECO:0000256" key="10">
    <source>
        <dbReference type="PIRSR" id="PIRSR000159-1"/>
    </source>
</evidence>
<keyword evidence="14" id="KW-0670">Pyruvate</keyword>
<dbReference type="InterPro" id="IPR017896">
    <property type="entry name" value="4Fe4S_Fe-S-bd"/>
</dbReference>
<evidence type="ECO:0000256" key="8">
    <source>
        <dbReference type="ARBA" id="ARBA00023014"/>
    </source>
</evidence>
<feature type="domain" description="4Fe-4S ferredoxin-type" evidence="13">
    <location>
        <begin position="685"/>
        <end position="714"/>
    </location>
</feature>
<feature type="site" description="Important for catalytic activity" evidence="11">
    <location>
        <position position="31"/>
    </location>
</feature>
<dbReference type="InterPro" id="IPR011895">
    <property type="entry name" value="Pyrv_flavodox_OxRed"/>
</dbReference>
<dbReference type="Gene3D" id="3.40.50.970">
    <property type="match status" value="2"/>
</dbReference>
<dbReference type="SUPFAM" id="SSF52922">
    <property type="entry name" value="TK C-terminal domain-like"/>
    <property type="match status" value="1"/>
</dbReference>
<feature type="binding site" evidence="12">
    <location>
        <position position="697"/>
    </location>
    <ligand>
        <name>[4Fe-4S] cluster</name>
        <dbReference type="ChEBI" id="CHEBI:49883"/>
        <label>1</label>
    </ligand>
</feature>
<feature type="binding site" evidence="12">
    <location>
        <position position="754"/>
    </location>
    <ligand>
        <name>[4Fe-4S] cluster</name>
        <dbReference type="ChEBI" id="CHEBI:49883"/>
        <label>2</label>
    </ligand>
</feature>
<dbReference type="Proteomes" id="UP000606720">
    <property type="component" value="Unassembled WGS sequence"/>
</dbReference>
<dbReference type="GO" id="GO:0022900">
    <property type="term" value="P:electron transport chain"/>
    <property type="evidence" value="ECO:0007669"/>
    <property type="project" value="InterPro"/>
</dbReference>
<dbReference type="PIRSF" id="PIRSF000159">
    <property type="entry name" value="NifJ"/>
    <property type="match status" value="1"/>
</dbReference>
<keyword evidence="5 9" id="KW-0249">Electron transport</keyword>
<dbReference type="InterPro" id="IPR019456">
    <property type="entry name" value="Pyrv-flavodox_OxRtase_EKR"/>
</dbReference>
<comment type="cofactor">
    <cofactor evidence="12">
        <name>[4Fe-4S] cluster</name>
        <dbReference type="ChEBI" id="CHEBI:49883"/>
    </cofactor>
    <text evidence="12">Binds 3 [4Fe-4S] clusters per subunit.</text>
</comment>
<evidence type="ECO:0000256" key="3">
    <source>
        <dbReference type="ARBA" id="ARBA00022485"/>
    </source>
</evidence>
<feature type="binding site" evidence="10">
    <location>
        <position position="845"/>
    </location>
    <ligand>
        <name>thiamine diphosphate</name>
        <dbReference type="ChEBI" id="CHEBI:58937"/>
    </ligand>
</feature>
<keyword evidence="6 9" id="KW-0560">Oxidoreductase</keyword>
<keyword evidence="2 9" id="KW-0813">Transport</keyword>
<evidence type="ECO:0000256" key="2">
    <source>
        <dbReference type="ARBA" id="ARBA00022448"/>
    </source>
</evidence>
<dbReference type="SMART" id="SM00890">
    <property type="entry name" value="EKR"/>
    <property type="match status" value="1"/>
</dbReference>
<evidence type="ECO:0000256" key="5">
    <source>
        <dbReference type="ARBA" id="ARBA00022982"/>
    </source>
</evidence>
<dbReference type="InterPro" id="IPR037112">
    <property type="entry name" value="Pyrv-flavodox_OxR_EKR_sf"/>
</dbReference>
<proteinExistence type="inferred from homology"/>
<accession>A0A923LP03</accession>
<dbReference type="FunFam" id="3.40.50.970:FF:000041">
    <property type="entry name" value="Pyruvate:ferredoxin (Flavodoxin) oxidoreductase"/>
    <property type="match status" value="1"/>
</dbReference>
<dbReference type="InterPro" id="IPR002869">
    <property type="entry name" value="Pyrv_flavodox_OxRed_cen"/>
</dbReference>
<dbReference type="FunFam" id="3.40.50.970:FF:000012">
    <property type="entry name" value="Pyruvate:ferredoxin (Flavodoxin) oxidoreductase"/>
    <property type="match status" value="1"/>
</dbReference>
<dbReference type="GO" id="GO:0006979">
    <property type="term" value="P:response to oxidative stress"/>
    <property type="evidence" value="ECO:0007669"/>
    <property type="project" value="TreeGrafter"/>
</dbReference>
<feature type="site" description="Important for catalytic activity" evidence="11">
    <location>
        <position position="64"/>
    </location>
</feature>
<dbReference type="PANTHER" id="PTHR32154:SF0">
    <property type="entry name" value="PYRUVATE-FLAVODOXIN OXIDOREDUCTASE-RELATED"/>
    <property type="match status" value="1"/>
</dbReference>
<dbReference type="NCBIfam" id="TIGR02176">
    <property type="entry name" value="pyruv_ox_red"/>
    <property type="match status" value="1"/>
</dbReference>
<dbReference type="InterPro" id="IPR029061">
    <property type="entry name" value="THDP-binding"/>
</dbReference>
<feature type="binding site" evidence="10">
    <location>
        <begin position="967"/>
        <end position="970"/>
    </location>
    <ligand>
        <name>thiamine diphosphate</name>
        <dbReference type="ChEBI" id="CHEBI:58937"/>
    </ligand>
</feature>
<organism evidence="14 15">
    <name type="scientific">Roseburia zhanii</name>
    <dbReference type="NCBI Taxonomy" id="2763064"/>
    <lineage>
        <taxon>Bacteria</taxon>
        <taxon>Bacillati</taxon>
        <taxon>Bacillota</taxon>
        <taxon>Clostridia</taxon>
        <taxon>Lachnospirales</taxon>
        <taxon>Lachnospiraceae</taxon>
        <taxon>Roseburia</taxon>
    </lineage>
</organism>
<dbReference type="GO" id="GO:0005506">
    <property type="term" value="F:iron ion binding"/>
    <property type="evidence" value="ECO:0007669"/>
    <property type="project" value="InterPro"/>
</dbReference>
<feature type="site" description="Important for catalytic activity" evidence="11">
    <location>
        <position position="1001"/>
    </location>
</feature>
<comment type="similarity">
    <text evidence="1 9">Belongs to the pyruvate:ferredoxin/flavodoxin oxidoreductase family.</text>
</comment>
<feature type="binding site" evidence="10">
    <location>
        <position position="822"/>
    </location>
    <ligand>
        <name>thiamine diphosphate</name>
        <dbReference type="ChEBI" id="CHEBI:58937"/>
    </ligand>
</feature>
<dbReference type="Pfam" id="PF10371">
    <property type="entry name" value="EKR"/>
    <property type="match status" value="1"/>
</dbReference>
<dbReference type="GO" id="GO:0030976">
    <property type="term" value="F:thiamine pyrophosphate binding"/>
    <property type="evidence" value="ECO:0007669"/>
    <property type="project" value="InterPro"/>
</dbReference>
<feature type="binding site" evidence="12">
    <location>
        <position position="694"/>
    </location>
    <ligand>
        <name>[4Fe-4S] cluster</name>
        <dbReference type="ChEBI" id="CHEBI:49883"/>
        <label>1</label>
    </ligand>
</feature>
<evidence type="ECO:0000256" key="12">
    <source>
        <dbReference type="PIRSR" id="PIRSR000159-50"/>
    </source>
</evidence>
<dbReference type="SUPFAM" id="SSF54862">
    <property type="entry name" value="4Fe-4S ferredoxins"/>
    <property type="match status" value="1"/>
</dbReference>
<dbReference type="RefSeq" id="WP_186866392.1">
    <property type="nucleotide sequence ID" value="NZ_JACOPH010000002.1"/>
</dbReference>
<feature type="binding site" evidence="10">
    <location>
        <position position="31"/>
    </location>
    <ligand>
        <name>pyruvate</name>
        <dbReference type="ChEBI" id="CHEBI:15361"/>
    </ligand>
</feature>
<feature type="binding site" evidence="12">
    <location>
        <position position="704"/>
    </location>
    <ligand>
        <name>[4Fe-4S] cluster</name>
        <dbReference type="ChEBI" id="CHEBI:49883"/>
        <label>2</label>
    </ligand>
</feature>
<comment type="caution">
    <text evidence="14">The sequence shown here is derived from an EMBL/GenBank/DDBJ whole genome shotgun (WGS) entry which is preliminary data.</text>
</comment>
<dbReference type="InterPro" id="IPR050722">
    <property type="entry name" value="Pyruvate:ferred/Flavod_OxRd"/>
</dbReference>
<dbReference type="FunFam" id="3.40.50.920:FF:000007">
    <property type="entry name" value="Pyruvate:ferredoxin (Flavodoxin) oxidoreductase"/>
    <property type="match status" value="1"/>
</dbReference>
<keyword evidence="8 12" id="KW-0411">Iron-sulfur</keyword>
<dbReference type="CDD" id="cd07034">
    <property type="entry name" value="TPP_PYR_PFOR_IOR-alpha_like"/>
    <property type="match status" value="1"/>
</dbReference>
<keyword evidence="3 12" id="KW-0004">4Fe-4S</keyword>
<feature type="binding site" evidence="12">
    <location>
        <position position="817"/>
    </location>
    <ligand>
        <name>[4Fe-4S] cluster</name>
        <dbReference type="ChEBI" id="CHEBI:49883"/>
        <label>3</label>
    </ligand>
</feature>
<evidence type="ECO:0000256" key="11">
    <source>
        <dbReference type="PIRSR" id="PIRSR000159-2"/>
    </source>
</evidence>
<feature type="binding site" evidence="12">
    <location>
        <position position="751"/>
    </location>
    <ligand>
        <name>[4Fe-4S] cluster</name>
        <dbReference type="ChEBI" id="CHEBI:49883"/>
        <label>2</label>
    </ligand>
</feature>
<dbReference type="PANTHER" id="PTHR32154">
    <property type="entry name" value="PYRUVATE-FLAVODOXIN OXIDOREDUCTASE-RELATED"/>
    <property type="match status" value="1"/>
</dbReference>
<dbReference type="Gene3D" id="3.30.70.20">
    <property type="match status" value="1"/>
</dbReference>
<feature type="site" description="Important for catalytic activity" evidence="11">
    <location>
        <position position="114"/>
    </location>
</feature>
<feature type="domain" description="4Fe-4S ferredoxin-type" evidence="13">
    <location>
        <begin position="739"/>
        <end position="770"/>
    </location>
</feature>
<dbReference type="GO" id="GO:0051539">
    <property type="term" value="F:4 iron, 4 sulfur cluster binding"/>
    <property type="evidence" value="ECO:0007669"/>
    <property type="project" value="UniProtKB-KW"/>
</dbReference>
<reference evidence="14" key="1">
    <citation type="submission" date="2020-08" db="EMBL/GenBank/DDBJ databases">
        <title>Genome public.</title>
        <authorList>
            <person name="Liu C."/>
            <person name="Sun Q."/>
        </authorList>
    </citation>
    <scope>NUCLEOTIDE SEQUENCE</scope>
    <source>
        <strain evidence="14">BX1005</strain>
    </source>
</reference>
<dbReference type="GO" id="GO:0019164">
    <property type="term" value="F:pyruvate synthase activity"/>
    <property type="evidence" value="ECO:0007669"/>
    <property type="project" value="UniProtKB-EC"/>
</dbReference>
<dbReference type="Pfam" id="PF17147">
    <property type="entry name" value="PFOR_II"/>
    <property type="match status" value="1"/>
</dbReference>
<dbReference type="SUPFAM" id="SSF53323">
    <property type="entry name" value="Pyruvate-ferredoxin oxidoreductase, PFOR, domain III"/>
    <property type="match status" value="1"/>
</dbReference>